<feature type="domain" description="Serine-threonine/tyrosine-protein kinase catalytic" evidence="1">
    <location>
        <begin position="2"/>
        <end position="94"/>
    </location>
</feature>
<accession>A0ABQ8HXK6</accession>
<dbReference type="Proteomes" id="UP000827721">
    <property type="component" value="Unassembled WGS sequence"/>
</dbReference>
<reference evidence="2 3" key="1">
    <citation type="submission" date="2021-02" db="EMBL/GenBank/DDBJ databases">
        <title>Plant Genome Project.</title>
        <authorList>
            <person name="Zhang R.-G."/>
        </authorList>
    </citation>
    <scope>NUCLEOTIDE SEQUENCE [LARGE SCALE GENOMIC DNA]</scope>
    <source>
        <tissue evidence="2">Leaves</tissue>
    </source>
</reference>
<dbReference type="SUPFAM" id="SSF56112">
    <property type="entry name" value="Protein kinase-like (PK-like)"/>
    <property type="match status" value="1"/>
</dbReference>
<evidence type="ECO:0000313" key="3">
    <source>
        <dbReference type="Proteomes" id="UP000827721"/>
    </source>
</evidence>
<organism evidence="2 3">
    <name type="scientific">Xanthoceras sorbifolium</name>
    <dbReference type="NCBI Taxonomy" id="99658"/>
    <lineage>
        <taxon>Eukaryota</taxon>
        <taxon>Viridiplantae</taxon>
        <taxon>Streptophyta</taxon>
        <taxon>Embryophyta</taxon>
        <taxon>Tracheophyta</taxon>
        <taxon>Spermatophyta</taxon>
        <taxon>Magnoliopsida</taxon>
        <taxon>eudicotyledons</taxon>
        <taxon>Gunneridae</taxon>
        <taxon>Pentapetalae</taxon>
        <taxon>rosids</taxon>
        <taxon>malvids</taxon>
        <taxon>Sapindales</taxon>
        <taxon>Sapindaceae</taxon>
        <taxon>Xanthoceroideae</taxon>
        <taxon>Xanthoceras</taxon>
    </lineage>
</organism>
<dbReference type="PANTHER" id="PTHR27006">
    <property type="entry name" value="PROMASTIGOTE SURFACE ANTIGEN PROTEIN PSA"/>
    <property type="match status" value="1"/>
</dbReference>
<dbReference type="InterPro" id="IPR011009">
    <property type="entry name" value="Kinase-like_dom_sf"/>
</dbReference>
<name>A0ABQ8HXK6_9ROSI</name>
<dbReference type="Gene3D" id="1.10.510.10">
    <property type="entry name" value="Transferase(Phosphotransferase) domain 1"/>
    <property type="match status" value="1"/>
</dbReference>
<protein>
    <recommendedName>
        <fullName evidence="1">Serine-threonine/tyrosine-protein kinase catalytic domain-containing protein</fullName>
    </recommendedName>
</protein>
<dbReference type="InterPro" id="IPR001245">
    <property type="entry name" value="Ser-Thr/Tyr_kinase_cat_dom"/>
</dbReference>
<sequence length="157" mass="17217">MHGRISVKSDVYSFGTLVLEIMSGQKISSFGTKEETEGLLTYAWKNWNDGTASNLIDPSLRDGSTNEIMKCIHIGLLCVQENASDRPTLASVVVMLCSENVTLPAPSKPGFFMQNSNILEASSSQEHHSGSTESDQPKIKLVPLTRNDVSITELYPR</sequence>
<evidence type="ECO:0000313" key="2">
    <source>
        <dbReference type="EMBL" id="KAH7569096.1"/>
    </source>
</evidence>
<gene>
    <name evidence="2" type="ORF">JRO89_XS06G0104900</name>
</gene>
<dbReference type="EMBL" id="JAFEMO010000006">
    <property type="protein sequence ID" value="KAH7569096.1"/>
    <property type="molecule type" value="Genomic_DNA"/>
</dbReference>
<comment type="caution">
    <text evidence="2">The sequence shown here is derived from an EMBL/GenBank/DDBJ whole genome shotgun (WGS) entry which is preliminary data.</text>
</comment>
<proteinExistence type="predicted"/>
<keyword evidence="3" id="KW-1185">Reference proteome</keyword>
<dbReference type="Pfam" id="PF07714">
    <property type="entry name" value="PK_Tyr_Ser-Thr"/>
    <property type="match status" value="1"/>
</dbReference>
<evidence type="ECO:0000259" key="1">
    <source>
        <dbReference type="Pfam" id="PF07714"/>
    </source>
</evidence>
<dbReference type="PANTHER" id="PTHR27006:SF616">
    <property type="entry name" value="CYSTEINE-RICH RECEPTOR-LIKE PROTEIN KINASE 10"/>
    <property type="match status" value="1"/>
</dbReference>